<comment type="subcellular location">
    <subcellularLocation>
        <location evidence="2">Spore coat</location>
    </subcellularLocation>
</comment>
<name>A0A0M0L9H5_9BACI</name>
<dbReference type="STRING" id="284581.AMD01_05385"/>
<reference evidence="5" key="1">
    <citation type="submission" date="2015-08" db="EMBL/GenBank/DDBJ databases">
        <title>Fjat-14210 dsm16467.</title>
        <authorList>
            <person name="Liu B."/>
            <person name="Wang J."/>
            <person name="Zhu Y."/>
            <person name="Liu G."/>
            <person name="Chen Q."/>
            <person name="Chen Z."/>
            <person name="Lan J."/>
            <person name="Che J."/>
            <person name="Ge C."/>
            <person name="Shi H."/>
            <person name="Pan Z."/>
            <person name="Liu X."/>
        </authorList>
    </citation>
    <scope>NUCLEOTIDE SEQUENCE [LARGE SCALE GENOMIC DNA]</scope>
    <source>
        <strain evidence="5">DSM 16467</strain>
    </source>
</reference>
<dbReference type="Proteomes" id="UP000037558">
    <property type="component" value="Unassembled WGS sequence"/>
</dbReference>
<protein>
    <submittedName>
        <fullName evidence="4">Spore gernimation protein GerQ</fullName>
    </submittedName>
</protein>
<dbReference type="AlphaFoldDB" id="A0A0M0L9H5"/>
<dbReference type="EMBL" id="LILC01000007">
    <property type="protein sequence ID" value="KOO47689.1"/>
    <property type="molecule type" value="Genomic_DNA"/>
</dbReference>
<evidence type="ECO:0000256" key="2">
    <source>
        <dbReference type="ARBA" id="ARBA00024325"/>
    </source>
</evidence>
<dbReference type="GO" id="GO:0030435">
    <property type="term" value="P:sporulation resulting in formation of a cellular spore"/>
    <property type="evidence" value="ECO:0007669"/>
    <property type="project" value="UniProtKB-KW"/>
</dbReference>
<proteinExistence type="inferred from homology"/>
<dbReference type="Pfam" id="PF07875">
    <property type="entry name" value="Coat_F"/>
    <property type="match status" value="1"/>
</dbReference>
<comment type="caution">
    <text evidence="4">The sequence shown here is derived from an EMBL/GenBank/DDBJ whole genome shotgun (WGS) entry which is preliminary data.</text>
</comment>
<dbReference type="InterPro" id="IPR012347">
    <property type="entry name" value="Ferritin-like"/>
</dbReference>
<dbReference type="PANTHER" id="PTHR39183">
    <property type="entry name" value="SPORE COAT PROTEIN F-LIKE PROTEIN YHCQ"/>
    <property type="match status" value="1"/>
</dbReference>
<dbReference type="PATRIC" id="fig|284581.3.peg.4455"/>
<gene>
    <name evidence="4" type="ORF">AMD01_05385</name>
</gene>
<evidence type="ECO:0000256" key="1">
    <source>
        <dbReference type="ARBA" id="ARBA00022969"/>
    </source>
</evidence>
<organism evidence="4 5">
    <name type="scientific">Priestia koreensis</name>
    <dbReference type="NCBI Taxonomy" id="284581"/>
    <lineage>
        <taxon>Bacteria</taxon>
        <taxon>Bacillati</taxon>
        <taxon>Bacillota</taxon>
        <taxon>Bacilli</taxon>
        <taxon>Bacillales</taxon>
        <taxon>Bacillaceae</taxon>
        <taxon>Priestia</taxon>
    </lineage>
</organism>
<dbReference type="PANTHER" id="PTHR39183:SF1">
    <property type="entry name" value="SPORE COAT PROTEIN F-LIKE PROTEIN YHCQ"/>
    <property type="match status" value="1"/>
</dbReference>
<keyword evidence="5" id="KW-1185">Reference proteome</keyword>
<accession>A0A0M0L9H5</accession>
<dbReference type="OrthoDB" id="2577233at2"/>
<keyword evidence="1" id="KW-0749">Sporulation</keyword>
<dbReference type="InterPro" id="IPR012851">
    <property type="entry name" value="Spore_coat_CotF-like"/>
</dbReference>
<evidence type="ECO:0000256" key="3">
    <source>
        <dbReference type="ARBA" id="ARBA00024344"/>
    </source>
</evidence>
<evidence type="ECO:0000313" key="4">
    <source>
        <dbReference type="EMBL" id="KOO47689.1"/>
    </source>
</evidence>
<comment type="similarity">
    <text evidence="3">Belongs to the CotF family.</text>
</comment>
<evidence type="ECO:0000313" key="5">
    <source>
        <dbReference type="Proteomes" id="UP000037558"/>
    </source>
</evidence>
<sequence length="186" mass="20999">MSFQHGGHEMFDVQEVLSGAVSLLNTYKMTKEMVQDVELKEVIDRQVSFLTQEYNTLLEAFQTGSKPTVSLKSYMMKMDHSFTYGLKESEPVTPITEVTDMNDQHVSSLLLGMMKSSASLRAMTALEMTNPVVRRVVADSVPNAVEMAYELSLYQNHHGYYQVPQLPTQDMQKMMNAYGPSSNTVH</sequence>
<dbReference type="Gene3D" id="1.20.1260.10">
    <property type="match status" value="1"/>
</dbReference>